<dbReference type="InterPro" id="IPR001789">
    <property type="entry name" value="Sig_transdc_resp-reg_receiver"/>
</dbReference>
<gene>
    <name evidence="4" type="ORF">CKY39_10910</name>
</gene>
<dbReference type="Pfam" id="PF00486">
    <property type="entry name" value="Trans_reg_C"/>
    <property type="match status" value="1"/>
</dbReference>
<evidence type="ECO:0000256" key="1">
    <source>
        <dbReference type="ARBA" id="ARBA00023125"/>
    </source>
</evidence>
<evidence type="ECO:0000313" key="4">
    <source>
        <dbReference type="EMBL" id="ATA53668.1"/>
    </source>
</evidence>
<dbReference type="SUPFAM" id="SSF46894">
    <property type="entry name" value="C-terminal effector domain of the bipartite response regulators"/>
    <property type="match status" value="1"/>
</dbReference>
<proteinExistence type="predicted"/>
<dbReference type="PROSITE" id="PS50110">
    <property type="entry name" value="RESPONSE_REGULATORY"/>
    <property type="match status" value="1"/>
</dbReference>
<dbReference type="SMART" id="SM00862">
    <property type="entry name" value="Trans_reg_C"/>
    <property type="match status" value="1"/>
</dbReference>
<dbReference type="InterPro" id="IPR011006">
    <property type="entry name" value="CheY-like_superfamily"/>
</dbReference>
<dbReference type="SMART" id="SM00448">
    <property type="entry name" value="REC"/>
    <property type="match status" value="1"/>
</dbReference>
<dbReference type="GO" id="GO:0000976">
    <property type="term" value="F:transcription cis-regulatory region binding"/>
    <property type="evidence" value="ECO:0007669"/>
    <property type="project" value="TreeGrafter"/>
</dbReference>
<protein>
    <submittedName>
        <fullName evidence="4">DNA-binding response regulator</fullName>
    </submittedName>
</protein>
<dbReference type="Pfam" id="PF00072">
    <property type="entry name" value="Response_reg"/>
    <property type="match status" value="1"/>
</dbReference>
<dbReference type="GO" id="GO:0005829">
    <property type="term" value="C:cytosol"/>
    <property type="evidence" value="ECO:0007669"/>
    <property type="project" value="TreeGrafter"/>
</dbReference>
<dbReference type="PROSITE" id="PS51755">
    <property type="entry name" value="OMPR_PHOB"/>
    <property type="match status" value="1"/>
</dbReference>
<feature type="DNA-binding region" description="OmpR/PhoB-type" evidence="3">
    <location>
        <begin position="124"/>
        <end position="218"/>
    </location>
</feature>
<dbReference type="InterPro" id="IPR001867">
    <property type="entry name" value="OmpR/PhoB-type_DNA-bd"/>
</dbReference>
<dbReference type="PANTHER" id="PTHR48111">
    <property type="entry name" value="REGULATOR OF RPOS"/>
    <property type="match status" value="1"/>
</dbReference>
<dbReference type="Gene3D" id="3.40.50.2300">
    <property type="match status" value="1"/>
</dbReference>
<dbReference type="AlphaFoldDB" id="A0A1E7U3Z5"/>
<evidence type="ECO:0000256" key="2">
    <source>
        <dbReference type="PROSITE-ProRule" id="PRU00169"/>
    </source>
</evidence>
<evidence type="ECO:0000256" key="3">
    <source>
        <dbReference type="PROSITE-ProRule" id="PRU01091"/>
    </source>
</evidence>
<dbReference type="SUPFAM" id="SSF52172">
    <property type="entry name" value="CheY-like"/>
    <property type="match status" value="1"/>
</dbReference>
<dbReference type="CDD" id="cd00383">
    <property type="entry name" value="trans_reg_C"/>
    <property type="match status" value="1"/>
</dbReference>
<dbReference type="GO" id="GO:0000156">
    <property type="term" value="F:phosphorelay response regulator activity"/>
    <property type="evidence" value="ECO:0007669"/>
    <property type="project" value="TreeGrafter"/>
</dbReference>
<dbReference type="Proteomes" id="UP000217154">
    <property type="component" value="Chromosome"/>
</dbReference>
<dbReference type="InterPro" id="IPR016032">
    <property type="entry name" value="Sig_transdc_resp-reg_C-effctor"/>
</dbReference>
<comment type="caution">
    <text evidence="2">Lacks conserved residue(s) required for the propagation of feature annotation.</text>
</comment>
<dbReference type="GO" id="GO:0006355">
    <property type="term" value="P:regulation of DNA-templated transcription"/>
    <property type="evidence" value="ECO:0007669"/>
    <property type="project" value="InterPro"/>
</dbReference>
<dbReference type="OrthoDB" id="9802426at2"/>
<dbReference type="RefSeq" id="WP_070059825.1">
    <property type="nucleotide sequence ID" value="NZ_CP023284.1"/>
</dbReference>
<sequence length="218" mass="24195">MRLLLLQDRARVDDGLFTHLRKNGFLIDSVERLGDIDMLENESYDVLLVSSQLPDGSGLDWVRLLRVQHITTPVLMLMVGAPGPTAQAEVLDAGADDFVVMPCRPEQVAERVRALRCRAAGLATPRVRCGDVEFDLGSRTTVRCGMPVALTEREWNLVEALALRFDHTVPKAQVELLVQGIHGAPTSNALEVHLSNVRRKLGRQIIRTIRGVGYRLNT</sequence>
<dbReference type="InterPro" id="IPR039420">
    <property type="entry name" value="WalR-like"/>
</dbReference>
<keyword evidence="1 3" id="KW-0238">DNA-binding</keyword>
<dbReference type="InterPro" id="IPR036388">
    <property type="entry name" value="WH-like_DNA-bd_sf"/>
</dbReference>
<dbReference type="KEGG" id="vbo:CKY39_10910"/>
<dbReference type="EMBL" id="CP023284">
    <property type="protein sequence ID" value="ATA53668.1"/>
    <property type="molecule type" value="Genomic_DNA"/>
</dbReference>
<reference evidence="4 5" key="1">
    <citation type="submission" date="2017-09" db="EMBL/GenBank/DDBJ databases">
        <title>The diverse metabolic capabilities of V. boronicumulans make it an excellent choice for continued studies on novel biodegradation.</title>
        <authorList>
            <person name="Sun S."/>
        </authorList>
    </citation>
    <scope>NUCLEOTIDE SEQUENCE [LARGE SCALE GENOMIC DNA]</scope>
    <source>
        <strain evidence="4 5">J1</strain>
    </source>
</reference>
<dbReference type="GO" id="GO:0032993">
    <property type="term" value="C:protein-DNA complex"/>
    <property type="evidence" value="ECO:0007669"/>
    <property type="project" value="TreeGrafter"/>
</dbReference>
<organism evidence="4 5">
    <name type="scientific">Variovorax boronicumulans</name>
    <dbReference type="NCBI Taxonomy" id="436515"/>
    <lineage>
        <taxon>Bacteria</taxon>
        <taxon>Pseudomonadati</taxon>
        <taxon>Pseudomonadota</taxon>
        <taxon>Betaproteobacteria</taxon>
        <taxon>Burkholderiales</taxon>
        <taxon>Comamonadaceae</taxon>
        <taxon>Variovorax</taxon>
    </lineage>
</organism>
<dbReference type="PANTHER" id="PTHR48111:SF36">
    <property type="entry name" value="TRANSCRIPTIONAL REGULATORY PROTEIN CUTR"/>
    <property type="match status" value="1"/>
</dbReference>
<evidence type="ECO:0000313" key="5">
    <source>
        <dbReference type="Proteomes" id="UP000217154"/>
    </source>
</evidence>
<accession>A0A1E7U3Z5</accession>
<dbReference type="Gene3D" id="1.10.10.10">
    <property type="entry name" value="Winged helix-like DNA-binding domain superfamily/Winged helix DNA-binding domain"/>
    <property type="match status" value="1"/>
</dbReference>
<dbReference type="STRING" id="436515.GCA_001752345_02028"/>
<name>A0A1E7U3Z5_9BURK</name>